<dbReference type="Proteomes" id="UP001385892">
    <property type="component" value="Unassembled WGS sequence"/>
</dbReference>
<dbReference type="RefSeq" id="WP_340348516.1">
    <property type="nucleotide sequence ID" value="NZ_JBBKZT010000050.1"/>
</dbReference>
<accession>A0ABU8WYI9</accession>
<evidence type="ECO:0000313" key="4">
    <source>
        <dbReference type="Proteomes" id="UP001385892"/>
    </source>
</evidence>
<reference evidence="3 4" key="1">
    <citation type="submission" date="2024-03" db="EMBL/GenBank/DDBJ databases">
        <title>Novel species of the genus Variovorax.</title>
        <authorList>
            <person name="Liu Q."/>
            <person name="Xin Y.-H."/>
        </authorList>
    </citation>
    <scope>NUCLEOTIDE SEQUENCE [LARGE SCALE GENOMIC DNA]</scope>
    <source>
        <strain evidence="3 4">KACC 18900</strain>
    </source>
</reference>
<dbReference type="SUPFAM" id="SSF110849">
    <property type="entry name" value="ParB/Sulfiredoxin"/>
    <property type="match status" value="1"/>
</dbReference>
<organism evidence="3 4">
    <name type="scientific">Variovorax rhizosphaerae</name>
    <dbReference type="NCBI Taxonomy" id="1836200"/>
    <lineage>
        <taxon>Bacteria</taxon>
        <taxon>Pseudomonadati</taxon>
        <taxon>Pseudomonadota</taxon>
        <taxon>Betaproteobacteria</taxon>
        <taxon>Burkholderiales</taxon>
        <taxon>Comamonadaceae</taxon>
        <taxon>Variovorax</taxon>
    </lineage>
</organism>
<dbReference type="CDD" id="cd16405">
    <property type="entry name" value="RepB_like_N"/>
    <property type="match status" value="1"/>
</dbReference>
<dbReference type="Gene3D" id="3.90.1530.10">
    <property type="entry name" value="Conserved hypothetical protein from pyrococcus furiosus pfu- 392566-001, ParB domain"/>
    <property type="match status" value="1"/>
</dbReference>
<sequence length="372" mass="40482">MANKDLIKRAFSVTANLPATPAVDAVAGQPLPLSDAPAVPTEIAELAAQAVAPTAAVAPTRLSLGTPKTSPGSMMAFMTEQSEVHREVVRLREQVNAFDGADVARRLDPSQIVASKWANRDESHFSTEVFARLKQEIASAGGNVQPIKVRALDSPRAEGARWEIVFGHRRHRACLELGIPVLALIQRDMPDADLFVEMERENREREDLSAWEQGVMYMRALEHGLFPSAKQLAAAIDRDMGNISKAMALAKLPADVVRAFGSPLNLQFRWATALKDAHQRDPEALLAAAREIAAASPMPSPAAVFSTLTANANKSGRSATSPVEWKDEQGKRLALLTFDRKGRATVSFEHALDEGQQRKLTKVVDSFLGRKT</sequence>
<feature type="domain" description="ParB-like N-terminal" evidence="2">
    <location>
        <begin position="105"/>
        <end position="203"/>
    </location>
</feature>
<dbReference type="InterPro" id="IPR004437">
    <property type="entry name" value="ParB/RepB/Spo0J"/>
</dbReference>
<proteinExistence type="inferred from homology"/>
<dbReference type="SMART" id="SM00470">
    <property type="entry name" value="ParB"/>
    <property type="match status" value="1"/>
</dbReference>
<keyword evidence="4" id="KW-1185">Reference proteome</keyword>
<dbReference type="Gene3D" id="1.10.10.2830">
    <property type="match status" value="1"/>
</dbReference>
<dbReference type="NCBIfam" id="TIGR00180">
    <property type="entry name" value="parB_part"/>
    <property type="match status" value="1"/>
</dbReference>
<evidence type="ECO:0000313" key="3">
    <source>
        <dbReference type="EMBL" id="MEJ8852571.1"/>
    </source>
</evidence>
<dbReference type="InterPro" id="IPR036086">
    <property type="entry name" value="ParB/Sulfiredoxin_sf"/>
</dbReference>
<dbReference type="PANTHER" id="PTHR33375:SF1">
    <property type="entry name" value="CHROMOSOME-PARTITIONING PROTEIN PARB-RELATED"/>
    <property type="match status" value="1"/>
</dbReference>
<name>A0ABU8WYI9_9BURK</name>
<dbReference type="InterPro" id="IPR050336">
    <property type="entry name" value="Chromosome_partition/occlusion"/>
</dbReference>
<evidence type="ECO:0000256" key="1">
    <source>
        <dbReference type="ARBA" id="ARBA00006295"/>
    </source>
</evidence>
<gene>
    <name evidence="3" type="ORF">WKW82_38585</name>
</gene>
<dbReference type="Pfam" id="PF02195">
    <property type="entry name" value="ParB_N"/>
    <property type="match status" value="1"/>
</dbReference>
<dbReference type="PANTHER" id="PTHR33375">
    <property type="entry name" value="CHROMOSOME-PARTITIONING PROTEIN PARB-RELATED"/>
    <property type="match status" value="1"/>
</dbReference>
<dbReference type="InterPro" id="IPR003115">
    <property type="entry name" value="ParB_N"/>
</dbReference>
<evidence type="ECO:0000259" key="2">
    <source>
        <dbReference type="SMART" id="SM00470"/>
    </source>
</evidence>
<protein>
    <submittedName>
        <fullName evidence="3">ParB/RepB/Spo0J family partition protein</fullName>
    </submittedName>
</protein>
<comment type="caution">
    <text evidence="3">The sequence shown here is derived from an EMBL/GenBank/DDBJ whole genome shotgun (WGS) entry which is preliminary data.</text>
</comment>
<dbReference type="InterPro" id="IPR037972">
    <property type="entry name" value="RepB_N"/>
</dbReference>
<comment type="similarity">
    <text evidence="1">Belongs to the ParB family.</text>
</comment>
<dbReference type="EMBL" id="JBBKZT010000050">
    <property type="protein sequence ID" value="MEJ8852571.1"/>
    <property type="molecule type" value="Genomic_DNA"/>
</dbReference>
<dbReference type="SUPFAM" id="SSF109709">
    <property type="entry name" value="KorB DNA-binding domain-like"/>
    <property type="match status" value="1"/>
</dbReference>